<organism evidence="1 2">
    <name type="scientific">Acinetobacter baumannii 625974</name>
    <dbReference type="NCBI Taxonomy" id="1310607"/>
    <lineage>
        <taxon>Bacteria</taxon>
        <taxon>Pseudomonadati</taxon>
        <taxon>Pseudomonadota</taxon>
        <taxon>Gammaproteobacteria</taxon>
        <taxon>Moraxellales</taxon>
        <taxon>Moraxellaceae</taxon>
        <taxon>Acinetobacter</taxon>
        <taxon>Acinetobacter calcoaceticus/baumannii complex</taxon>
    </lineage>
</organism>
<sequence>MEYFCVEERLILFKYNIHLILNVLKAPLRKGAFSFFSFI</sequence>
<comment type="caution">
    <text evidence="1">The sequence shown here is derived from an EMBL/GenBank/DDBJ whole genome shotgun (WGS) entry which is preliminary data.</text>
</comment>
<protein>
    <submittedName>
        <fullName evidence="1">Uncharacterized protein</fullName>
    </submittedName>
</protein>
<dbReference type="AlphaFoldDB" id="A0A009PB88"/>
<evidence type="ECO:0000313" key="1">
    <source>
        <dbReference type="EMBL" id="EXC05223.1"/>
    </source>
</evidence>
<gene>
    <name evidence="1" type="ORF">J506_3413</name>
</gene>
<evidence type="ECO:0000313" key="2">
    <source>
        <dbReference type="Proteomes" id="UP000021108"/>
    </source>
</evidence>
<name>A0A009PB88_ACIBA</name>
<dbReference type="Proteomes" id="UP000021108">
    <property type="component" value="Unassembled WGS sequence"/>
</dbReference>
<accession>A0A009PB88</accession>
<reference evidence="1 2" key="1">
    <citation type="submission" date="2014-02" db="EMBL/GenBank/DDBJ databases">
        <title>Comparative genomics and transcriptomics to identify genetic mechanisms underlying the emergence of carbapenem resistant Acinetobacter baumannii (CRAb).</title>
        <authorList>
            <person name="Harris A.D."/>
            <person name="Johnson K.J."/>
            <person name="George J."/>
            <person name="Shefchek K."/>
            <person name="Daugherty S.C."/>
            <person name="Parankush S."/>
            <person name="Sadzewicz L."/>
            <person name="Tallon L."/>
            <person name="Sengamalay N."/>
            <person name="Hazen T.H."/>
            <person name="Rasko D.A."/>
        </authorList>
    </citation>
    <scope>NUCLEOTIDE SEQUENCE [LARGE SCALE GENOMIC DNA]</scope>
    <source>
        <strain evidence="1 2">625974</strain>
    </source>
</reference>
<dbReference type="EMBL" id="JEXD01000042">
    <property type="protein sequence ID" value="EXC05223.1"/>
    <property type="molecule type" value="Genomic_DNA"/>
</dbReference>
<proteinExistence type="predicted"/>